<keyword evidence="10" id="KW-1185">Reference proteome</keyword>
<keyword evidence="2" id="KW-0663">Pyridoxal phosphate</keyword>
<dbReference type="RefSeq" id="WP_083560670.1">
    <property type="nucleotide sequence ID" value="NZ_BJXR01000072.1"/>
</dbReference>
<keyword evidence="5" id="KW-0804">Transcription</keyword>
<keyword evidence="3" id="KW-0805">Transcription regulation</keyword>
<dbReference type="Pfam" id="PF00155">
    <property type="entry name" value="Aminotran_1_2"/>
    <property type="match status" value="1"/>
</dbReference>
<dbReference type="InterPro" id="IPR036388">
    <property type="entry name" value="WH-like_DNA-bd_sf"/>
</dbReference>
<feature type="region of interest" description="Disordered" evidence="6">
    <location>
        <begin position="116"/>
        <end position="135"/>
    </location>
</feature>
<feature type="compositionally biased region" description="Low complexity" evidence="6">
    <location>
        <begin position="1"/>
        <end position="11"/>
    </location>
</feature>
<dbReference type="PANTHER" id="PTHR46577">
    <property type="entry name" value="HTH-TYPE TRANSCRIPTIONAL REGULATORY PROTEIN GABR"/>
    <property type="match status" value="1"/>
</dbReference>
<dbReference type="SUPFAM" id="SSF53383">
    <property type="entry name" value="PLP-dependent transferases"/>
    <property type="match status" value="1"/>
</dbReference>
<dbReference type="InterPro" id="IPR015424">
    <property type="entry name" value="PyrdxlP-dep_Trfase"/>
</dbReference>
<evidence type="ECO:0000256" key="6">
    <source>
        <dbReference type="SAM" id="MobiDB-lite"/>
    </source>
</evidence>
<evidence type="ECO:0000256" key="3">
    <source>
        <dbReference type="ARBA" id="ARBA00023015"/>
    </source>
</evidence>
<dbReference type="Proteomes" id="UP000321514">
    <property type="component" value="Unassembled WGS sequence"/>
</dbReference>
<dbReference type="EMBL" id="BJXR01000072">
    <property type="protein sequence ID" value="GEN13021.1"/>
    <property type="molecule type" value="Genomic_DNA"/>
</dbReference>
<dbReference type="InterPro" id="IPR000524">
    <property type="entry name" value="Tscrpt_reg_HTH_GntR"/>
</dbReference>
<dbReference type="InterPro" id="IPR015421">
    <property type="entry name" value="PyrdxlP-dep_Trfase_major"/>
</dbReference>
<dbReference type="STRING" id="1334629.MFUL124B02_09800"/>
<dbReference type="CDD" id="cd07377">
    <property type="entry name" value="WHTH_GntR"/>
    <property type="match status" value="1"/>
</dbReference>
<dbReference type="Gene3D" id="1.10.10.10">
    <property type="entry name" value="Winged helix-like DNA-binding domain superfamily/Winged helix DNA-binding domain"/>
    <property type="match status" value="1"/>
</dbReference>
<dbReference type="Pfam" id="PF00392">
    <property type="entry name" value="GntR"/>
    <property type="match status" value="1"/>
</dbReference>
<dbReference type="AlphaFoldDB" id="A0A511TFU4"/>
<reference evidence="8 11" key="2">
    <citation type="submission" date="2019-07" db="EMBL/GenBank/DDBJ databases">
        <title>Whole genome shotgun sequence of Myxococcus fulvus NBRC 100333.</title>
        <authorList>
            <person name="Hosoyama A."/>
            <person name="Uohara A."/>
            <person name="Ohji S."/>
            <person name="Ichikawa N."/>
        </authorList>
    </citation>
    <scope>NUCLEOTIDE SEQUENCE [LARGE SCALE GENOMIC DNA]</scope>
    <source>
        <strain evidence="8 11">NBRC 100333</strain>
    </source>
</reference>
<feature type="compositionally biased region" description="Basic residues" evidence="6">
    <location>
        <begin position="12"/>
        <end position="22"/>
    </location>
</feature>
<evidence type="ECO:0000256" key="2">
    <source>
        <dbReference type="ARBA" id="ARBA00022898"/>
    </source>
</evidence>
<evidence type="ECO:0000259" key="7">
    <source>
        <dbReference type="PROSITE" id="PS50949"/>
    </source>
</evidence>
<dbReference type="Proteomes" id="UP000183760">
    <property type="component" value="Unassembled WGS sequence"/>
</dbReference>
<organism evidence="8 11">
    <name type="scientific">Myxococcus fulvus</name>
    <dbReference type="NCBI Taxonomy" id="33"/>
    <lineage>
        <taxon>Bacteria</taxon>
        <taxon>Pseudomonadati</taxon>
        <taxon>Myxococcota</taxon>
        <taxon>Myxococcia</taxon>
        <taxon>Myxococcales</taxon>
        <taxon>Cystobacterineae</taxon>
        <taxon>Myxococcaceae</taxon>
        <taxon>Myxococcus</taxon>
    </lineage>
</organism>
<accession>A0A511TFU4</accession>
<name>A0A511TFU4_MYXFU</name>
<dbReference type="PROSITE" id="PS50949">
    <property type="entry name" value="HTH_GNTR"/>
    <property type="match status" value="1"/>
</dbReference>
<dbReference type="SUPFAM" id="SSF46785">
    <property type="entry name" value="Winged helix' DNA-binding domain"/>
    <property type="match status" value="1"/>
</dbReference>
<evidence type="ECO:0000256" key="4">
    <source>
        <dbReference type="ARBA" id="ARBA00023125"/>
    </source>
</evidence>
<dbReference type="CDD" id="cd00609">
    <property type="entry name" value="AAT_like"/>
    <property type="match status" value="1"/>
</dbReference>
<feature type="region of interest" description="Disordered" evidence="6">
    <location>
        <begin position="1"/>
        <end position="23"/>
    </location>
</feature>
<dbReference type="PANTHER" id="PTHR46577:SF1">
    <property type="entry name" value="HTH-TYPE TRANSCRIPTIONAL REGULATORY PROTEIN GABR"/>
    <property type="match status" value="1"/>
</dbReference>
<sequence>MTSAKAAPRGGKPARRRARKRPPVMAATSLVLDGSTGASLQTQLVEALRSAIVSGRLGPGTRLLSTRALAEQVDVSRNTVLNAYSRLLSEGYLRGHLGSGTYVASELPERLQSSRRARQEAPVARHTPGISRRGSAVAGLPDVRLSAPGIPESRLAFRMGTPAVDAFPSDLWGRLLHTRWRRSWGDLLKRADPGGHPPLRRAVADYLATSRGVRCVPEQVIIVNGAQQAMSLAAQVLLDPGDAAWVEDPGYFASRGALVAAGATLVPVPVDDEGLDVEAGTRLSPDARLAIVTPAHQFPLGVAMSQARRQALLAWAARSDAWIVEDDYDSEFRYEGRPLPALQGLSPDARVIYIGTFSKVVSPALRVGYLVVPESLVQAFCAARRFIDTHTPVVEQAVLADFLHEGHFSRHVRRMRVLYGRRQEALLEAARRELAGRLRLEPLHTGMHLVGWLPGGVDDVEAAARGIEAGVMSQPLSAFRVASRGPGALLLGYSCVPEEQIEEGVRLLARALR</sequence>
<dbReference type="InterPro" id="IPR036390">
    <property type="entry name" value="WH_DNA-bd_sf"/>
</dbReference>
<evidence type="ECO:0000256" key="1">
    <source>
        <dbReference type="ARBA" id="ARBA00005384"/>
    </source>
</evidence>
<dbReference type="GO" id="GO:0003700">
    <property type="term" value="F:DNA-binding transcription factor activity"/>
    <property type="evidence" value="ECO:0007669"/>
    <property type="project" value="InterPro"/>
</dbReference>
<gene>
    <name evidence="8" type="ORF">MFU01_80580</name>
    <name evidence="9" type="ORF">SAMN05443572_11316</name>
</gene>
<evidence type="ECO:0000313" key="9">
    <source>
        <dbReference type="EMBL" id="SEU38298.1"/>
    </source>
</evidence>
<dbReference type="GO" id="GO:0003677">
    <property type="term" value="F:DNA binding"/>
    <property type="evidence" value="ECO:0007669"/>
    <property type="project" value="UniProtKB-KW"/>
</dbReference>
<feature type="domain" description="HTH gntR-type" evidence="7">
    <location>
        <begin position="38"/>
        <end position="106"/>
    </location>
</feature>
<evidence type="ECO:0000313" key="8">
    <source>
        <dbReference type="EMBL" id="GEN13021.1"/>
    </source>
</evidence>
<dbReference type="SMART" id="SM00345">
    <property type="entry name" value="HTH_GNTR"/>
    <property type="match status" value="1"/>
</dbReference>
<dbReference type="EMBL" id="FOIB01000013">
    <property type="protein sequence ID" value="SEU38298.1"/>
    <property type="molecule type" value="Genomic_DNA"/>
</dbReference>
<comment type="caution">
    <text evidence="8">The sequence shown here is derived from an EMBL/GenBank/DDBJ whole genome shotgun (WGS) entry which is preliminary data.</text>
</comment>
<dbReference type="GO" id="GO:0030170">
    <property type="term" value="F:pyridoxal phosphate binding"/>
    <property type="evidence" value="ECO:0007669"/>
    <property type="project" value="InterPro"/>
</dbReference>
<comment type="similarity">
    <text evidence="1">In the C-terminal section; belongs to the class-I pyridoxal-phosphate-dependent aminotransferase family.</text>
</comment>
<protein>
    <submittedName>
        <fullName evidence="8">GntR family transcriptional regulator</fullName>
    </submittedName>
    <submittedName>
        <fullName evidence="9">Transcriptional regulator, GntR family</fullName>
    </submittedName>
</protein>
<evidence type="ECO:0000313" key="10">
    <source>
        <dbReference type="Proteomes" id="UP000183760"/>
    </source>
</evidence>
<dbReference type="InterPro" id="IPR004839">
    <property type="entry name" value="Aminotransferase_I/II_large"/>
</dbReference>
<reference evidence="9 10" key="1">
    <citation type="submission" date="2016-10" db="EMBL/GenBank/DDBJ databases">
        <authorList>
            <person name="Varghese N."/>
            <person name="Submissions S."/>
        </authorList>
    </citation>
    <scope>NUCLEOTIDE SEQUENCE [LARGE SCALE GENOMIC DNA]</scope>
    <source>
        <strain evidence="9 10">DSM 16525</strain>
    </source>
</reference>
<evidence type="ECO:0000256" key="5">
    <source>
        <dbReference type="ARBA" id="ARBA00023163"/>
    </source>
</evidence>
<dbReference type="InterPro" id="IPR051446">
    <property type="entry name" value="HTH_trans_reg/aminotransferase"/>
</dbReference>
<evidence type="ECO:0000313" key="11">
    <source>
        <dbReference type="Proteomes" id="UP000321514"/>
    </source>
</evidence>
<dbReference type="Gene3D" id="3.40.640.10">
    <property type="entry name" value="Type I PLP-dependent aspartate aminotransferase-like (Major domain)"/>
    <property type="match status" value="1"/>
</dbReference>
<keyword evidence="4" id="KW-0238">DNA-binding</keyword>
<proteinExistence type="inferred from homology"/>